<dbReference type="RefSeq" id="WP_308993862.1">
    <property type="nucleotide sequence ID" value="NZ_CP155618.1"/>
</dbReference>
<evidence type="ECO:0000313" key="8">
    <source>
        <dbReference type="Proteomes" id="UP001224325"/>
    </source>
</evidence>
<keyword evidence="4 5" id="KW-0472">Membrane</keyword>
<evidence type="ECO:0000256" key="4">
    <source>
        <dbReference type="ARBA" id="ARBA00023136"/>
    </source>
</evidence>
<keyword evidence="2 5" id="KW-0812">Transmembrane</keyword>
<feature type="transmembrane region" description="Helical" evidence="5">
    <location>
        <begin position="46"/>
        <end position="72"/>
    </location>
</feature>
<sequence>MEEEKYSKLFTRIKAAFVDALELIILMYSATEIFNLIEMIPNYIRICVFVFLFLLYEPILISVFGATVGHFFNDIVVKRDGDEQKNVLFPKAIFRFIFKFFLGWVSLLTISSNEKRKAIHDYVGGSVVLNFNRIKT</sequence>
<feature type="domain" description="RDD" evidence="6">
    <location>
        <begin position="6"/>
        <end position="124"/>
    </location>
</feature>
<proteinExistence type="predicted"/>
<gene>
    <name evidence="7" type="ORF">QLS71_010025</name>
</gene>
<dbReference type="InterPro" id="IPR010432">
    <property type="entry name" value="RDD"/>
</dbReference>
<evidence type="ECO:0000256" key="5">
    <source>
        <dbReference type="SAM" id="Phobius"/>
    </source>
</evidence>
<dbReference type="Pfam" id="PF06271">
    <property type="entry name" value="RDD"/>
    <property type="match status" value="1"/>
</dbReference>
<reference evidence="7" key="1">
    <citation type="submission" date="2024-04" db="EMBL/GenBank/DDBJ databases">
        <title>Mariniflexile litorale, isolated from the shallow sediments of the Sea of Japan.</title>
        <authorList>
            <person name="Romanenko L."/>
            <person name="Isaeva M."/>
        </authorList>
    </citation>
    <scope>NUCLEOTIDE SEQUENCE [LARGE SCALE GENOMIC DNA]</scope>
    <source>
        <strain evidence="7">KMM 9835</strain>
    </source>
</reference>
<evidence type="ECO:0000256" key="2">
    <source>
        <dbReference type="ARBA" id="ARBA00022692"/>
    </source>
</evidence>
<keyword evidence="8" id="KW-1185">Reference proteome</keyword>
<name>A0AAU7EAV1_9FLAO</name>
<evidence type="ECO:0000313" key="7">
    <source>
        <dbReference type="EMBL" id="XBL12676.1"/>
    </source>
</evidence>
<dbReference type="GO" id="GO:0016020">
    <property type="term" value="C:membrane"/>
    <property type="evidence" value="ECO:0007669"/>
    <property type="project" value="UniProtKB-SubCell"/>
</dbReference>
<feature type="transmembrane region" description="Helical" evidence="5">
    <location>
        <begin position="15"/>
        <end position="34"/>
    </location>
</feature>
<accession>A0AAU7EAV1</accession>
<protein>
    <submittedName>
        <fullName evidence="7">RDD family protein</fullName>
    </submittedName>
</protein>
<evidence type="ECO:0000256" key="3">
    <source>
        <dbReference type="ARBA" id="ARBA00022989"/>
    </source>
</evidence>
<comment type="subcellular location">
    <subcellularLocation>
        <location evidence="1">Membrane</location>
        <topology evidence="1">Multi-pass membrane protein</topology>
    </subcellularLocation>
</comment>
<keyword evidence="3 5" id="KW-1133">Transmembrane helix</keyword>
<evidence type="ECO:0000259" key="6">
    <source>
        <dbReference type="Pfam" id="PF06271"/>
    </source>
</evidence>
<organism evidence="7 8">
    <name type="scientific">Mariniflexile litorale</name>
    <dbReference type="NCBI Taxonomy" id="3045158"/>
    <lineage>
        <taxon>Bacteria</taxon>
        <taxon>Pseudomonadati</taxon>
        <taxon>Bacteroidota</taxon>
        <taxon>Flavobacteriia</taxon>
        <taxon>Flavobacteriales</taxon>
        <taxon>Flavobacteriaceae</taxon>
        <taxon>Mariniflexile</taxon>
    </lineage>
</organism>
<evidence type="ECO:0000256" key="1">
    <source>
        <dbReference type="ARBA" id="ARBA00004141"/>
    </source>
</evidence>
<dbReference type="KEGG" id="mlil:QLS71_010025"/>
<dbReference type="AlphaFoldDB" id="A0AAU7EAV1"/>
<feature type="transmembrane region" description="Helical" evidence="5">
    <location>
        <begin position="92"/>
        <end position="110"/>
    </location>
</feature>
<dbReference type="EMBL" id="CP155618">
    <property type="protein sequence ID" value="XBL12676.1"/>
    <property type="molecule type" value="Genomic_DNA"/>
</dbReference>
<dbReference type="Proteomes" id="UP001224325">
    <property type="component" value="Chromosome"/>
</dbReference>